<dbReference type="PANTHER" id="PTHR32440">
    <property type="entry name" value="PHOSPHATASE DCR2-RELATED-RELATED"/>
    <property type="match status" value="1"/>
</dbReference>
<dbReference type="Gene3D" id="3.60.21.10">
    <property type="match status" value="1"/>
</dbReference>
<dbReference type="CDD" id="cd07383">
    <property type="entry name" value="MPP_Dcr2"/>
    <property type="match status" value="1"/>
</dbReference>
<comment type="caution">
    <text evidence="2">The sequence shown here is derived from an EMBL/GenBank/DDBJ whole genome shotgun (WGS) entry which is preliminary data.</text>
</comment>
<accession>A0ABR6KIC8</accession>
<organism evidence="2 3">
    <name type="scientific">Parabacteroides faecis</name>
    <dbReference type="NCBI Taxonomy" id="1217282"/>
    <lineage>
        <taxon>Bacteria</taxon>
        <taxon>Pseudomonadati</taxon>
        <taxon>Bacteroidota</taxon>
        <taxon>Bacteroidia</taxon>
        <taxon>Bacteroidales</taxon>
        <taxon>Tannerellaceae</taxon>
        <taxon>Parabacteroides</taxon>
    </lineage>
</organism>
<evidence type="ECO:0000259" key="1">
    <source>
        <dbReference type="Pfam" id="PF00149"/>
    </source>
</evidence>
<evidence type="ECO:0000313" key="2">
    <source>
        <dbReference type="EMBL" id="MBB4621270.1"/>
    </source>
</evidence>
<dbReference type="InterPro" id="IPR004843">
    <property type="entry name" value="Calcineurin-like_PHP"/>
</dbReference>
<reference evidence="2 3" key="1">
    <citation type="submission" date="2020-08" db="EMBL/GenBank/DDBJ databases">
        <title>Genomic Encyclopedia of Type Strains, Phase IV (KMG-IV): sequencing the most valuable type-strain genomes for metagenomic binning, comparative biology and taxonomic classification.</title>
        <authorList>
            <person name="Goeker M."/>
        </authorList>
    </citation>
    <scope>NUCLEOTIDE SEQUENCE [LARGE SCALE GENOMIC DNA]</scope>
    <source>
        <strain evidence="2 3">DSM 102983</strain>
    </source>
</reference>
<evidence type="ECO:0000313" key="3">
    <source>
        <dbReference type="Proteomes" id="UP000533637"/>
    </source>
</evidence>
<dbReference type="InterPro" id="IPR011230">
    <property type="entry name" value="PAP14/16/28/29"/>
</dbReference>
<dbReference type="InterPro" id="IPR029052">
    <property type="entry name" value="Metallo-depent_PP-like"/>
</dbReference>
<feature type="domain" description="Calcineurin-like phosphoesterase" evidence="1">
    <location>
        <begin position="65"/>
        <end position="294"/>
    </location>
</feature>
<gene>
    <name evidence="2" type="ORF">GGQ57_001164</name>
</gene>
<dbReference type="SUPFAM" id="SSF56300">
    <property type="entry name" value="Metallo-dependent phosphatases"/>
    <property type="match status" value="1"/>
</dbReference>
<dbReference type="EMBL" id="JACHOC010000002">
    <property type="protein sequence ID" value="MBB4621270.1"/>
    <property type="molecule type" value="Genomic_DNA"/>
</dbReference>
<dbReference type="Pfam" id="PF00149">
    <property type="entry name" value="Metallophos"/>
    <property type="match status" value="1"/>
</dbReference>
<dbReference type="PIRSF" id="PIRSF030250">
    <property type="entry name" value="Ptase_At2g46880"/>
    <property type="match status" value="1"/>
</dbReference>
<sequence>MNRKEFLRTSGLLLPVSFLGVSGAEAIGKGTMKEVAETATGASYLDSASYKAHADKLKFNADGKFKIVQFTDVHWVPGNPASEEAAERMNEVLDAEKPDFVIYTGDIVFAKPAAEGFRKAFEPVISRNIPFAVTLGNHDDEHDMTRQEIYTFIKDMPGSLTGTVEGLSGVTNFILPIRSSKDAKEAFILYGFDSLAYSRKEETKGYDWIKPDQIDWYRKCSTALTAKNGGKPLPALAFFHIPVPEYNQAASDENTLLIGIRKEKACAPVINSGLFTAMLEAGDVMATFVGHDHVNDYVARWKGLLLGYGRFTGGKTVYHDVPGGNGARVFELTEGERSFKSWIRLKNNQVISSIHYPADFVKGGDSNPFT</sequence>
<proteinExistence type="predicted"/>
<name>A0ABR6KIC8_9BACT</name>
<protein>
    <recommendedName>
        <fullName evidence="1">Calcineurin-like phosphoesterase domain-containing protein</fullName>
    </recommendedName>
</protein>
<keyword evidence="3" id="KW-1185">Reference proteome</keyword>
<dbReference type="PANTHER" id="PTHR32440:SF11">
    <property type="entry name" value="METALLOPHOSPHOESTERASE DOMAIN-CONTAINING PROTEIN"/>
    <property type="match status" value="1"/>
</dbReference>
<dbReference type="Proteomes" id="UP000533637">
    <property type="component" value="Unassembled WGS sequence"/>
</dbReference>